<dbReference type="EMBL" id="VFIY01000004">
    <property type="protein sequence ID" value="TPD62656.1"/>
    <property type="molecule type" value="Genomic_DNA"/>
</dbReference>
<accession>A0A501PS90</accession>
<dbReference type="Gene3D" id="3.40.190.10">
    <property type="entry name" value="Periplasmic binding protein-like II"/>
    <property type="match status" value="2"/>
</dbReference>
<evidence type="ECO:0000313" key="2">
    <source>
        <dbReference type="Proteomes" id="UP000319148"/>
    </source>
</evidence>
<dbReference type="Proteomes" id="UP000319148">
    <property type="component" value="Unassembled WGS sequence"/>
</dbReference>
<protein>
    <submittedName>
        <fullName evidence="1">Amino acid ABC transporter substrate-binding protein</fullName>
    </submittedName>
</protein>
<dbReference type="OrthoDB" id="7352708at2"/>
<organism evidence="1 2">
    <name type="scientific">Emcibacter nanhaiensis</name>
    <dbReference type="NCBI Taxonomy" id="1505037"/>
    <lineage>
        <taxon>Bacteria</taxon>
        <taxon>Pseudomonadati</taxon>
        <taxon>Pseudomonadota</taxon>
        <taxon>Alphaproteobacteria</taxon>
        <taxon>Emcibacterales</taxon>
        <taxon>Emcibacteraceae</taxon>
        <taxon>Emcibacter</taxon>
    </lineage>
</organism>
<dbReference type="SUPFAM" id="SSF53850">
    <property type="entry name" value="Periplasmic binding protein-like II"/>
    <property type="match status" value="1"/>
</dbReference>
<gene>
    <name evidence="1" type="ORF">FIV46_00825</name>
</gene>
<dbReference type="AlphaFoldDB" id="A0A501PS90"/>
<proteinExistence type="predicted"/>
<evidence type="ECO:0000313" key="1">
    <source>
        <dbReference type="EMBL" id="TPD62656.1"/>
    </source>
</evidence>
<sequence>MPIATVFRIFLILLAGVIASSSVRAEDKGSIVIYSLDIEGLIGNSKGSKYNTLLDRVSRETGLNIILKAYPGNRLMREFEKSHGACLFPDYRAPEGQGFIFTVPFNQALGHLVTLKKDNGEPLRGIDGLRVGIVNGYGYDFTGLDKAASLVGVETERQNLNLLLFGRVEAILSYFPDLPLVATAEEMDQLIFDEKKPVFTAPERFACVDTPENRRFLKQFDAVVARLYESGELRDILSPFFYGLPEQDRAH</sequence>
<reference evidence="2" key="1">
    <citation type="submission" date="2019-06" db="EMBL/GenBank/DDBJ databases">
        <title>The complete genome of Emcibacter congregatus ZYLT.</title>
        <authorList>
            <person name="Zhao Z."/>
        </authorList>
    </citation>
    <scope>NUCLEOTIDE SEQUENCE [LARGE SCALE GENOMIC DNA]</scope>
    <source>
        <strain evidence="2">MCCC 1A06723</strain>
    </source>
</reference>
<comment type="caution">
    <text evidence="1">The sequence shown here is derived from an EMBL/GenBank/DDBJ whole genome shotgun (WGS) entry which is preliminary data.</text>
</comment>
<keyword evidence="2" id="KW-1185">Reference proteome</keyword>
<name>A0A501PS90_9PROT</name>
<dbReference type="RefSeq" id="WP_139937906.1">
    <property type="nucleotide sequence ID" value="NZ_JBHSYP010000022.1"/>
</dbReference>